<evidence type="ECO:0008006" key="4">
    <source>
        <dbReference type="Google" id="ProtNLM"/>
    </source>
</evidence>
<feature type="region of interest" description="Disordered" evidence="1">
    <location>
        <begin position="1"/>
        <end position="33"/>
    </location>
</feature>
<gene>
    <name evidence="2" type="ORF">GKJPGBOP_05101</name>
</gene>
<dbReference type="InterPro" id="IPR026496">
    <property type="entry name" value="GRASP_targ"/>
</dbReference>
<organism evidence="2 3">
    <name type="scientific">Streptomyces paromomycinus</name>
    <name type="common">Streptomyces rimosus subsp. paromomycinus</name>
    <dbReference type="NCBI Taxonomy" id="92743"/>
    <lineage>
        <taxon>Bacteria</taxon>
        <taxon>Bacillati</taxon>
        <taxon>Actinomycetota</taxon>
        <taxon>Actinomycetes</taxon>
        <taxon>Kitasatosporales</taxon>
        <taxon>Streptomycetaceae</taxon>
        <taxon>Streptomyces</taxon>
    </lineage>
</organism>
<comment type="caution">
    <text evidence="2">The sequence shown here is derived from an EMBL/GenBank/DDBJ whole genome shotgun (WGS) entry which is preliminary data.</text>
</comment>
<accession>A0A401W7S3</accession>
<protein>
    <recommendedName>
        <fullName evidence="4">ATP-grasp-modified RiPP</fullName>
    </recommendedName>
</protein>
<keyword evidence="3" id="KW-1185">Reference proteome</keyword>
<dbReference type="Proteomes" id="UP000286746">
    <property type="component" value="Unassembled WGS sequence"/>
</dbReference>
<proteinExistence type="predicted"/>
<dbReference type="NCBIfam" id="TIGR04186">
    <property type="entry name" value="GRASP_targ"/>
    <property type="match status" value="1"/>
</dbReference>
<sequence>MTSVAHPKEVFPLASEGGRIPHSNESPTGPATRPWILRFTRVPDATRATVRPAAVYDAELQVSVTPLGDPVVTFGQTHAPTIPDGNPADPPPLDEGTKD</sequence>
<evidence type="ECO:0000313" key="2">
    <source>
        <dbReference type="EMBL" id="GCD45377.1"/>
    </source>
</evidence>
<evidence type="ECO:0000313" key="3">
    <source>
        <dbReference type="Proteomes" id="UP000286746"/>
    </source>
</evidence>
<reference evidence="2 3" key="1">
    <citation type="submission" date="2018-11" db="EMBL/GenBank/DDBJ databases">
        <title>Whole genome sequence of Streptomyces paromomycinus NBRC 15454(T).</title>
        <authorList>
            <person name="Komaki H."/>
            <person name="Tamura T."/>
        </authorList>
    </citation>
    <scope>NUCLEOTIDE SEQUENCE [LARGE SCALE GENOMIC DNA]</scope>
    <source>
        <strain evidence="2 3">NBRC 15454</strain>
    </source>
</reference>
<dbReference type="AlphaFoldDB" id="A0A401W7S3"/>
<dbReference type="RefSeq" id="WP_125055972.1">
    <property type="nucleotide sequence ID" value="NZ_BHZD01000001.1"/>
</dbReference>
<name>A0A401W7S3_STREY</name>
<evidence type="ECO:0000256" key="1">
    <source>
        <dbReference type="SAM" id="MobiDB-lite"/>
    </source>
</evidence>
<dbReference type="EMBL" id="BHZD01000001">
    <property type="protein sequence ID" value="GCD45377.1"/>
    <property type="molecule type" value="Genomic_DNA"/>
</dbReference>
<feature type="region of interest" description="Disordered" evidence="1">
    <location>
        <begin position="74"/>
        <end position="99"/>
    </location>
</feature>